<name>A0A2A6BBZ0_PRIPA</name>
<evidence type="ECO:0000313" key="1">
    <source>
        <dbReference type="EnsemblMetazoa" id="PPA39618.1"/>
    </source>
</evidence>
<organism evidence="1 2">
    <name type="scientific">Pristionchus pacificus</name>
    <name type="common">Parasitic nematode worm</name>
    <dbReference type="NCBI Taxonomy" id="54126"/>
    <lineage>
        <taxon>Eukaryota</taxon>
        <taxon>Metazoa</taxon>
        <taxon>Ecdysozoa</taxon>
        <taxon>Nematoda</taxon>
        <taxon>Chromadorea</taxon>
        <taxon>Rhabditida</taxon>
        <taxon>Rhabditina</taxon>
        <taxon>Diplogasteromorpha</taxon>
        <taxon>Diplogasteroidea</taxon>
        <taxon>Neodiplogasteridae</taxon>
        <taxon>Pristionchus</taxon>
    </lineage>
</organism>
<dbReference type="PANTHER" id="PTHR21749">
    <property type="entry name" value="PRION-LIKE- Q/N-RICH -DOMAIN-BEARING PROTEIN PROTEIN 24"/>
    <property type="match status" value="1"/>
</dbReference>
<dbReference type="EnsemblMetazoa" id="PPA39618.1">
    <property type="protein sequence ID" value="PPA39618.1"/>
    <property type="gene ID" value="WBGene00277987"/>
</dbReference>
<gene>
    <name evidence="1" type="primary">WBGene00277987</name>
</gene>
<dbReference type="Proteomes" id="UP000005239">
    <property type="component" value="Unassembled WGS sequence"/>
</dbReference>
<keyword evidence="2" id="KW-1185">Reference proteome</keyword>
<dbReference type="PANTHER" id="PTHR21749:SF6">
    <property type="entry name" value="ACTIVIN_RECP DOMAIN-CONTAINING PROTEIN"/>
    <property type="match status" value="1"/>
</dbReference>
<accession>A0A2A6BBZ0</accession>
<dbReference type="AlphaFoldDB" id="A0A2A6BBZ0"/>
<sequence length="129" mass="14006">MKILPPAIILLLLPIASLGLQCMKRMSALGQTVGGETETCKKGASCFYGSAELSPLVTVEMSSCSRMRCKVIGKNKCGDTTIKGVKVHACCCDSSDFCKLPAKEKRLKEKMESTLSKIKELWKITTGSR</sequence>
<proteinExistence type="predicted"/>
<accession>A0A8R1UT39</accession>
<protein>
    <submittedName>
        <fullName evidence="1">Uncharacterized protein</fullName>
    </submittedName>
</protein>
<reference evidence="2" key="1">
    <citation type="journal article" date="2008" name="Nat. Genet.">
        <title>The Pristionchus pacificus genome provides a unique perspective on nematode lifestyle and parasitism.</title>
        <authorList>
            <person name="Dieterich C."/>
            <person name="Clifton S.W."/>
            <person name="Schuster L.N."/>
            <person name="Chinwalla A."/>
            <person name="Delehaunty K."/>
            <person name="Dinkelacker I."/>
            <person name="Fulton L."/>
            <person name="Fulton R."/>
            <person name="Godfrey J."/>
            <person name="Minx P."/>
            <person name="Mitreva M."/>
            <person name="Roeseler W."/>
            <person name="Tian H."/>
            <person name="Witte H."/>
            <person name="Yang S.P."/>
            <person name="Wilson R.K."/>
            <person name="Sommer R.J."/>
        </authorList>
    </citation>
    <scope>NUCLEOTIDE SEQUENCE [LARGE SCALE GENOMIC DNA]</scope>
    <source>
        <strain evidence="2">PS312</strain>
    </source>
</reference>
<reference evidence="1" key="2">
    <citation type="submission" date="2022-06" db="UniProtKB">
        <authorList>
            <consortium name="EnsemblMetazoa"/>
        </authorList>
    </citation>
    <scope>IDENTIFICATION</scope>
    <source>
        <strain evidence="1">PS312</strain>
    </source>
</reference>
<evidence type="ECO:0000313" key="2">
    <source>
        <dbReference type="Proteomes" id="UP000005239"/>
    </source>
</evidence>